<dbReference type="AlphaFoldDB" id="A0A8H4AMS5"/>
<dbReference type="Proteomes" id="UP000439903">
    <property type="component" value="Unassembled WGS sequence"/>
</dbReference>
<gene>
    <name evidence="1" type="ORF">F8M41_017595</name>
</gene>
<name>A0A8H4AMS5_GIGMA</name>
<proteinExistence type="predicted"/>
<keyword evidence="2" id="KW-1185">Reference proteome</keyword>
<evidence type="ECO:0000313" key="2">
    <source>
        <dbReference type="Proteomes" id="UP000439903"/>
    </source>
</evidence>
<dbReference type="OrthoDB" id="2439173at2759"/>
<comment type="caution">
    <text evidence="1">The sequence shown here is derived from an EMBL/GenBank/DDBJ whole genome shotgun (WGS) entry which is preliminary data.</text>
</comment>
<evidence type="ECO:0000313" key="1">
    <source>
        <dbReference type="EMBL" id="KAF0514436.1"/>
    </source>
</evidence>
<accession>A0A8H4AMS5</accession>
<reference evidence="1 2" key="1">
    <citation type="journal article" date="2019" name="Environ. Microbiol.">
        <title>At the nexus of three kingdoms: the genome of the mycorrhizal fungus Gigaspora margarita provides insights into plant, endobacterial and fungal interactions.</title>
        <authorList>
            <person name="Venice F."/>
            <person name="Ghignone S."/>
            <person name="Salvioli di Fossalunga A."/>
            <person name="Amselem J."/>
            <person name="Novero M."/>
            <person name="Xianan X."/>
            <person name="Sedzielewska Toro K."/>
            <person name="Morin E."/>
            <person name="Lipzen A."/>
            <person name="Grigoriev I.V."/>
            <person name="Henrissat B."/>
            <person name="Martin F.M."/>
            <person name="Bonfante P."/>
        </authorList>
    </citation>
    <scope>NUCLEOTIDE SEQUENCE [LARGE SCALE GENOMIC DNA]</scope>
    <source>
        <strain evidence="1 2">BEG34</strain>
    </source>
</reference>
<dbReference type="InterPro" id="IPR041078">
    <property type="entry name" value="Plavaka"/>
</dbReference>
<dbReference type="Pfam" id="PF18759">
    <property type="entry name" value="Plavaka"/>
    <property type="match status" value="1"/>
</dbReference>
<dbReference type="EMBL" id="WTPW01000408">
    <property type="protein sequence ID" value="KAF0514436.1"/>
    <property type="molecule type" value="Genomic_DNA"/>
</dbReference>
<organism evidence="1 2">
    <name type="scientific">Gigaspora margarita</name>
    <dbReference type="NCBI Taxonomy" id="4874"/>
    <lineage>
        <taxon>Eukaryota</taxon>
        <taxon>Fungi</taxon>
        <taxon>Fungi incertae sedis</taxon>
        <taxon>Mucoromycota</taxon>
        <taxon>Glomeromycotina</taxon>
        <taxon>Glomeromycetes</taxon>
        <taxon>Diversisporales</taxon>
        <taxon>Gigasporaceae</taxon>
        <taxon>Gigaspora</taxon>
    </lineage>
</organism>
<protein>
    <submittedName>
        <fullName evidence="1">Zn-finger domain-containing protein</fullName>
    </submittedName>
</protein>
<sequence length="114" mass="13348">MNCVFDYQKIYISKEACKKGRQERVYSELYNCNWWSHVQQYIPTDNKGLAIILYSDATLLDRLVKNSQHLIFISLDNIPTNFQNKAKAKALIGFISTLEGTKEERQTPEFRQLI</sequence>